<dbReference type="EMBL" id="CYPR01000147">
    <property type="protein sequence ID" value="CUH39460.1"/>
    <property type="molecule type" value="Genomic_DNA"/>
</dbReference>
<dbReference type="RefSeq" id="WP_144431662.1">
    <property type="nucleotide sequence ID" value="NZ_CYPR01000147.1"/>
</dbReference>
<evidence type="ECO:0000313" key="1">
    <source>
        <dbReference type="EMBL" id="CUH39460.1"/>
    </source>
</evidence>
<keyword evidence="2" id="KW-1185">Reference proteome</keyword>
<reference evidence="1 2" key="1">
    <citation type="submission" date="2015-09" db="EMBL/GenBank/DDBJ databases">
        <authorList>
            <person name="Jackson K.R."/>
            <person name="Lunt B.L."/>
            <person name="Fisher J.N.B."/>
            <person name="Gardner A.V."/>
            <person name="Bailey M.E."/>
            <person name="Deus L.M."/>
            <person name="Earl A.S."/>
            <person name="Gibby P.D."/>
            <person name="Hartmann K.A."/>
            <person name="Liu J.E."/>
            <person name="Manci A.M."/>
            <person name="Nielsen D.A."/>
            <person name="Solomon M.B."/>
            <person name="Breakwell D.P."/>
            <person name="Burnett S.H."/>
            <person name="Grose J.H."/>
        </authorList>
    </citation>
    <scope>NUCLEOTIDE SEQUENCE [LARGE SCALE GENOMIC DNA]</scope>
    <source>
        <strain evidence="1 2">CECT 7799</strain>
    </source>
</reference>
<evidence type="ECO:0000313" key="2">
    <source>
        <dbReference type="Proteomes" id="UP000049455"/>
    </source>
</evidence>
<gene>
    <name evidence="1" type="ORF">JSE7799_02187</name>
</gene>
<evidence type="ECO:0008006" key="3">
    <source>
        <dbReference type="Google" id="ProtNLM"/>
    </source>
</evidence>
<sequence>MRRLRLHIGHGKTGTSFLQSALALSEDVLSTNGIHYPDLTNSFPAARAGRITSGNAHVNKRPLIQYAREGHETAPEGASLLFSNEGLFGYFNRNEAPKLLRAIIAEQFRPDVLCFLRDPLEHAVSLYQQTVKRSGNTHEFKGYLKNYRVPTEVLRMMDMCEDLGIPVRFHNYSNHRKTILGLLEDWLELEDGTLVVPERSTVNRSMTNAEIALQLEFNRHLGNQASKLISDPLCDQLPDVKSEYPAIEIEDLKPFLDRMREQMALVNARLPDAERYNVPEAEEAIAGFRSPHDSELLSFSREQLAVIANCICRLIVKLEAES</sequence>
<dbReference type="OrthoDB" id="547419at2"/>
<proteinExistence type="predicted"/>
<dbReference type="SUPFAM" id="SSF52540">
    <property type="entry name" value="P-loop containing nucleoside triphosphate hydrolases"/>
    <property type="match status" value="1"/>
</dbReference>
<dbReference type="Proteomes" id="UP000049455">
    <property type="component" value="Unassembled WGS sequence"/>
</dbReference>
<dbReference type="Gene3D" id="3.40.50.300">
    <property type="entry name" value="P-loop containing nucleotide triphosphate hydrolases"/>
    <property type="match status" value="1"/>
</dbReference>
<accession>A0A0M7B9R1</accession>
<name>A0A0M7B9R1_9RHOB</name>
<dbReference type="InterPro" id="IPR027417">
    <property type="entry name" value="P-loop_NTPase"/>
</dbReference>
<dbReference type="AlphaFoldDB" id="A0A0M7B9R1"/>
<dbReference type="STRING" id="313367.JSE7799_02187"/>
<protein>
    <recommendedName>
        <fullName evidence="3">Sulfotransferase family protein</fullName>
    </recommendedName>
</protein>
<organism evidence="1 2">
    <name type="scientific">Jannaschia seosinensis</name>
    <dbReference type="NCBI Taxonomy" id="313367"/>
    <lineage>
        <taxon>Bacteria</taxon>
        <taxon>Pseudomonadati</taxon>
        <taxon>Pseudomonadota</taxon>
        <taxon>Alphaproteobacteria</taxon>
        <taxon>Rhodobacterales</taxon>
        <taxon>Roseobacteraceae</taxon>
        <taxon>Jannaschia</taxon>
    </lineage>
</organism>